<dbReference type="AlphaFoldDB" id="A0AA88D579"/>
<evidence type="ECO:0008006" key="10">
    <source>
        <dbReference type="Google" id="ProtNLM"/>
    </source>
</evidence>
<reference evidence="8" key="1">
    <citation type="submission" date="2023-07" db="EMBL/GenBank/DDBJ databases">
        <title>draft genome sequence of fig (Ficus carica).</title>
        <authorList>
            <person name="Takahashi T."/>
            <person name="Nishimura K."/>
        </authorList>
    </citation>
    <scope>NUCLEOTIDE SEQUENCE</scope>
</reference>
<accession>A0AA88D579</accession>
<feature type="compositionally biased region" description="Basic and acidic residues" evidence="7">
    <location>
        <begin position="456"/>
        <end position="468"/>
    </location>
</feature>
<evidence type="ECO:0000313" key="8">
    <source>
        <dbReference type="EMBL" id="GMN42042.1"/>
    </source>
</evidence>
<evidence type="ECO:0000256" key="4">
    <source>
        <dbReference type="ARBA" id="ARBA00022552"/>
    </source>
</evidence>
<feature type="compositionally biased region" description="Basic and acidic residues" evidence="7">
    <location>
        <begin position="952"/>
        <end position="975"/>
    </location>
</feature>
<comment type="caution">
    <text evidence="8">The sequence shown here is derived from an EMBL/GenBank/DDBJ whole genome shotgun (WGS) entry which is preliminary data.</text>
</comment>
<dbReference type="InterPro" id="IPR007276">
    <property type="entry name" value="Nop14"/>
</dbReference>
<dbReference type="GO" id="GO:0030692">
    <property type="term" value="C:Noc4p-Nop14p complex"/>
    <property type="evidence" value="ECO:0007669"/>
    <property type="project" value="TreeGrafter"/>
</dbReference>
<dbReference type="GO" id="GO:0030490">
    <property type="term" value="P:maturation of SSU-rRNA"/>
    <property type="evidence" value="ECO:0007669"/>
    <property type="project" value="TreeGrafter"/>
</dbReference>
<feature type="compositionally biased region" description="Basic and acidic residues" evidence="7">
    <location>
        <begin position="408"/>
        <end position="426"/>
    </location>
</feature>
<organism evidence="8 9">
    <name type="scientific">Ficus carica</name>
    <name type="common">Common fig</name>
    <dbReference type="NCBI Taxonomy" id="3494"/>
    <lineage>
        <taxon>Eukaryota</taxon>
        <taxon>Viridiplantae</taxon>
        <taxon>Streptophyta</taxon>
        <taxon>Embryophyta</taxon>
        <taxon>Tracheophyta</taxon>
        <taxon>Spermatophyta</taxon>
        <taxon>Magnoliopsida</taxon>
        <taxon>eudicotyledons</taxon>
        <taxon>Gunneridae</taxon>
        <taxon>Pentapetalae</taxon>
        <taxon>rosids</taxon>
        <taxon>fabids</taxon>
        <taxon>Rosales</taxon>
        <taxon>Moraceae</taxon>
        <taxon>Ficeae</taxon>
        <taxon>Ficus</taxon>
    </lineage>
</organism>
<dbReference type="Proteomes" id="UP001187192">
    <property type="component" value="Unassembled WGS sequence"/>
</dbReference>
<keyword evidence="5" id="KW-0539">Nucleus</keyword>
<comment type="function">
    <text evidence="6">Involved in nucleolar processing of pre-18S ribosomal RNA. Has a role in the nuclear export of 40S pre-ribosomal subunit to the cytoplasm.</text>
</comment>
<comment type="similarity">
    <text evidence="2">Belongs to the NOP14 family.</text>
</comment>
<protein>
    <recommendedName>
        <fullName evidence="10">Nucleolar protein 14</fullName>
    </recommendedName>
</protein>
<evidence type="ECO:0000256" key="7">
    <source>
        <dbReference type="SAM" id="MobiDB-lite"/>
    </source>
</evidence>
<evidence type="ECO:0000256" key="3">
    <source>
        <dbReference type="ARBA" id="ARBA00022517"/>
    </source>
</evidence>
<proteinExistence type="inferred from homology"/>
<dbReference type="EMBL" id="BTGU01000013">
    <property type="protein sequence ID" value="GMN42042.1"/>
    <property type="molecule type" value="Genomic_DNA"/>
</dbReference>
<keyword evidence="4" id="KW-0698">rRNA processing</keyword>
<dbReference type="Pfam" id="PF04147">
    <property type="entry name" value="Nop14"/>
    <property type="match status" value="1"/>
</dbReference>
<dbReference type="PANTHER" id="PTHR23183">
    <property type="entry name" value="NOP14"/>
    <property type="match status" value="1"/>
</dbReference>
<dbReference type="PANTHER" id="PTHR23183:SF0">
    <property type="entry name" value="NUCLEOLAR PROTEIN 14"/>
    <property type="match status" value="1"/>
</dbReference>
<evidence type="ECO:0000256" key="2">
    <source>
        <dbReference type="ARBA" id="ARBA00007466"/>
    </source>
</evidence>
<evidence type="ECO:0000256" key="6">
    <source>
        <dbReference type="ARBA" id="ARBA00024695"/>
    </source>
</evidence>
<feature type="region of interest" description="Disordered" evidence="7">
    <location>
        <begin position="336"/>
        <end position="542"/>
    </location>
</feature>
<sequence>MAKTSKPGGGAAKQKNKKSGPESVAMKVQAPKPSNPFETIWSRRKFDILGKKRKGEERRIGLARSLAIEKAKLLKASDRYLNFRPQISLIFAPFFRKKTLLKEYEQSGKSSVFVDKRIGEQNDALGEFDKAILRSQRERQLKLGKKSKYNLSDGEEEDFDISGFGSLSGRDDFEDEMLPDDYEDYGGEEVAGIEKDPFASRRNVLERGPSEGENNVRTVPLPQFSLFVLKHKTKKEVMEEIILKSKFFKAQKAKDKEENEQLLEELDKDFTSLVQSKASMSITEPGKMNPLKSLVNKSITDEQVKMDVFSTTHNLETSNQEKPDAYDKMVNAMALEMRARPSDRTKTPEEIAQQERERLEQLEEERQKRMLARDDYSDEEEEDAEKPSSQRLRAISGDDLGDSFALEEEPRAKKGWVDEILERDAENSDSEEGGSSEDSENSEDGSDEEGSEEDNDVHKEGLSIKDWEQSDDENLETDLDGEEEVEEDDDEDEEQDDDNNADEKDIKAVDSKKEKNIFAVETSERRKDSLEAGKNNADKKQPSTRIELPYLIGAPKSFEEFSALLDNCSNSDTILIINRIRASNAIKLAAENRKKMQVFYGVLLQYFAVLANNRPLNVELLDLLVKPLLEMSGEIPYFAAICARQRILRTRTLFCEIIKNPEDNCWPSSKTLFLLRLWSLIFPCSDFRHPVMTPAILLMCEYLMRCPIVSGRDIAIGSFLCSMLLSVAKQSQKFCPEAILFFRMLLMAAKDGKMTSNQDTQYHYLLELKALNPLICLRGHVNEIYPLNFFTIMDLPEDSSFFDSDNFRASVLATVVETLREYVSVYEGLSSFPEIFLPISVLLREVAQQENMVGPLQDRLKDAAQLIKTKVSEHHISRQPLKMRRQKPVPIKMLNPKFEENYVKGRDYDPDRERAETRKLKKKLKEEVKGAIRELRKDNYFLQEVKARDKAAAEEERTEKYHKVKSFLDEQEHAFKSGQLGKGRKRRR</sequence>
<gene>
    <name evidence="8" type="ORF">TIFTF001_011254</name>
</gene>
<keyword evidence="3" id="KW-0690">Ribosome biogenesis</keyword>
<feature type="region of interest" description="Disordered" evidence="7">
    <location>
        <begin position="1"/>
        <end position="37"/>
    </location>
</feature>
<dbReference type="GO" id="GO:0032040">
    <property type="term" value="C:small-subunit processome"/>
    <property type="evidence" value="ECO:0007669"/>
    <property type="project" value="InterPro"/>
</dbReference>
<keyword evidence="9" id="KW-1185">Reference proteome</keyword>
<feature type="compositionally biased region" description="Basic and acidic residues" evidence="7">
    <location>
        <begin position="501"/>
        <end position="541"/>
    </location>
</feature>
<feature type="compositionally biased region" description="Acidic residues" evidence="7">
    <location>
        <begin position="427"/>
        <end position="455"/>
    </location>
</feature>
<feature type="compositionally biased region" description="Basic and acidic residues" evidence="7">
    <location>
        <begin position="337"/>
        <end position="375"/>
    </location>
</feature>
<evidence type="ECO:0000256" key="1">
    <source>
        <dbReference type="ARBA" id="ARBA00004604"/>
    </source>
</evidence>
<name>A0AA88D579_FICCA</name>
<evidence type="ECO:0000313" key="9">
    <source>
        <dbReference type="Proteomes" id="UP001187192"/>
    </source>
</evidence>
<comment type="subcellular location">
    <subcellularLocation>
        <location evidence="1">Nucleus</location>
        <location evidence="1">Nucleolus</location>
    </subcellularLocation>
</comment>
<evidence type="ECO:0000256" key="5">
    <source>
        <dbReference type="ARBA" id="ARBA00023242"/>
    </source>
</evidence>
<feature type="region of interest" description="Disordered" evidence="7">
    <location>
        <begin position="952"/>
        <end position="988"/>
    </location>
</feature>
<feature type="compositionally biased region" description="Acidic residues" evidence="7">
    <location>
        <begin position="469"/>
        <end position="500"/>
    </location>
</feature>